<feature type="region of interest" description="Disordered" evidence="1">
    <location>
        <begin position="61"/>
        <end position="87"/>
    </location>
</feature>
<reference evidence="3 4" key="1">
    <citation type="submission" date="2023-04" db="EMBL/GenBank/DDBJ databases">
        <title>Funneling lignin-derived compounds into biodiesel using alkali-halophilic Citricoccus sp. P2.</title>
        <authorList>
            <person name="Luo C.-B."/>
        </authorList>
    </citation>
    <scope>NUCLEOTIDE SEQUENCE [LARGE SCALE GENOMIC DNA]</scope>
    <source>
        <strain evidence="3 4">P2</strain>
    </source>
</reference>
<feature type="compositionally biased region" description="Low complexity" evidence="1">
    <location>
        <begin position="72"/>
        <end position="83"/>
    </location>
</feature>
<dbReference type="Pfam" id="PF19650">
    <property type="entry name" value="DUF6153"/>
    <property type="match status" value="1"/>
</dbReference>
<name>A0ABY8H645_9MICC</name>
<gene>
    <name evidence="3" type="ORF">P8192_00355</name>
</gene>
<feature type="transmembrane region" description="Helical" evidence="2">
    <location>
        <begin position="100"/>
        <end position="118"/>
    </location>
</feature>
<evidence type="ECO:0000313" key="4">
    <source>
        <dbReference type="Proteomes" id="UP001219037"/>
    </source>
</evidence>
<keyword evidence="4" id="KW-1185">Reference proteome</keyword>
<evidence type="ECO:0000256" key="1">
    <source>
        <dbReference type="SAM" id="MobiDB-lite"/>
    </source>
</evidence>
<dbReference type="EMBL" id="CP121252">
    <property type="protein sequence ID" value="WFP16614.1"/>
    <property type="molecule type" value="Genomic_DNA"/>
</dbReference>
<dbReference type="Proteomes" id="UP001219037">
    <property type="component" value="Chromosome"/>
</dbReference>
<dbReference type="InterPro" id="IPR046151">
    <property type="entry name" value="DUF6153"/>
</dbReference>
<keyword evidence="2" id="KW-1133">Transmembrane helix</keyword>
<dbReference type="RefSeq" id="WP_270106804.1">
    <property type="nucleotide sequence ID" value="NZ_CP121252.1"/>
</dbReference>
<feature type="transmembrane region" description="Helical" evidence="2">
    <location>
        <begin position="16"/>
        <end position="37"/>
    </location>
</feature>
<evidence type="ECO:0000313" key="3">
    <source>
        <dbReference type="EMBL" id="WFP16614.1"/>
    </source>
</evidence>
<evidence type="ECO:0000256" key="2">
    <source>
        <dbReference type="SAM" id="Phobius"/>
    </source>
</evidence>
<proteinExistence type="predicted"/>
<sequence length="158" mass="16481">MASVAATRSRRGLPDFLRFVLFGGLLVVAIIPGLLAMHTLNLHGTPSAHAPAAMSVTVADSSEPHQGVAHHGSTGSPGLTSGTAHDRGGSCADCGGGDHLGMAMACVLALLLALLVLVPPRLLPEWMHTAPRPFLVKRFIDRLLSRAPSLQVLCISRT</sequence>
<protein>
    <submittedName>
        <fullName evidence="3">DUF6153 family protein</fullName>
    </submittedName>
</protein>
<accession>A0ABY8H645</accession>
<keyword evidence="2" id="KW-0472">Membrane</keyword>
<organism evidence="3 4">
    <name type="scientific">Citricoccus muralis</name>
    <dbReference type="NCBI Taxonomy" id="169134"/>
    <lineage>
        <taxon>Bacteria</taxon>
        <taxon>Bacillati</taxon>
        <taxon>Actinomycetota</taxon>
        <taxon>Actinomycetes</taxon>
        <taxon>Micrococcales</taxon>
        <taxon>Micrococcaceae</taxon>
        <taxon>Citricoccus</taxon>
    </lineage>
</organism>
<keyword evidence="2" id="KW-0812">Transmembrane</keyword>